<keyword evidence="7 12" id="KW-1133">Transmembrane helix</keyword>
<dbReference type="SMART" id="SM00283">
    <property type="entry name" value="MA"/>
    <property type="match status" value="1"/>
</dbReference>
<keyword evidence="16" id="KW-1185">Reference proteome</keyword>
<evidence type="ECO:0000313" key="15">
    <source>
        <dbReference type="EMBL" id="RWR03940.1"/>
    </source>
</evidence>
<dbReference type="InterPro" id="IPR004089">
    <property type="entry name" value="MCPsignal_dom"/>
</dbReference>
<keyword evidence="5" id="KW-0997">Cell inner membrane</keyword>
<evidence type="ECO:0000259" key="14">
    <source>
        <dbReference type="PROSITE" id="PS50885"/>
    </source>
</evidence>
<evidence type="ECO:0000256" key="3">
    <source>
        <dbReference type="ARBA" id="ARBA00022481"/>
    </source>
</evidence>
<dbReference type="Gene3D" id="1.10.287.950">
    <property type="entry name" value="Methyl-accepting chemotaxis protein"/>
    <property type="match status" value="1"/>
</dbReference>
<dbReference type="Pfam" id="PF02203">
    <property type="entry name" value="TarH"/>
    <property type="match status" value="1"/>
</dbReference>
<dbReference type="SUPFAM" id="SSF47170">
    <property type="entry name" value="Aspartate receptor, ligand-binding domain"/>
    <property type="match status" value="1"/>
</dbReference>
<gene>
    <name evidence="15" type="ORF">ED28_02835</name>
</gene>
<protein>
    <submittedName>
        <fullName evidence="15">Tsr</fullName>
    </submittedName>
</protein>
<dbReference type="Gene3D" id="1.20.120.30">
    <property type="entry name" value="Aspartate receptor, ligand-binding domain"/>
    <property type="match status" value="1"/>
</dbReference>
<evidence type="ECO:0000256" key="10">
    <source>
        <dbReference type="ARBA" id="ARBA00029447"/>
    </source>
</evidence>
<dbReference type="GO" id="GO:0006935">
    <property type="term" value="P:chemotaxis"/>
    <property type="evidence" value="ECO:0007669"/>
    <property type="project" value="UniProtKB-KW"/>
</dbReference>
<dbReference type="InterPro" id="IPR003122">
    <property type="entry name" value="Tar_rcpt_lig-bd"/>
</dbReference>
<dbReference type="GO" id="GO:0004888">
    <property type="term" value="F:transmembrane signaling receptor activity"/>
    <property type="evidence" value="ECO:0007669"/>
    <property type="project" value="InterPro"/>
</dbReference>
<dbReference type="PROSITE" id="PS50111">
    <property type="entry name" value="CHEMOTAXIS_TRANSDUC_2"/>
    <property type="match status" value="1"/>
</dbReference>
<feature type="domain" description="Methyl-accepting transducer" evidence="13">
    <location>
        <begin position="286"/>
        <end position="515"/>
    </location>
</feature>
<keyword evidence="3" id="KW-0488">Methylation</keyword>
<feature type="domain" description="HAMP" evidence="14">
    <location>
        <begin position="227"/>
        <end position="281"/>
    </location>
</feature>
<dbReference type="InterPro" id="IPR003660">
    <property type="entry name" value="HAMP_dom"/>
</dbReference>
<dbReference type="EMBL" id="JMEE01000001">
    <property type="protein sequence ID" value="RWR03940.1"/>
    <property type="molecule type" value="Genomic_DNA"/>
</dbReference>
<evidence type="ECO:0000256" key="12">
    <source>
        <dbReference type="SAM" id="Phobius"/>
    </source>
</evidence>
<dbReference type="AlphaFoldDB" id="A0A443IIV1"/>
<dbReference type="PANTHER" id="PTHR43531">
    <property type="entry name" value="PROTEIN ICFG"/>
    <property type="match status" value="1"/>
</dbReference>
<evidence type="ECO:0000256" key="4">
    <source>
        <dbReference type="ARBA" id="ARBA00022500"/>
    </source>
</evidence>
<comment type="similarity">
    <text evidence="10">Belongs to the methyl-accepting chemotaxis (MCP) protein family.</text>
</comment>
<dbReference type="PRINTS" id="PR00260">
    <property type="entry name" value="CHEMTRNSDUCR"/>
</dbReference>
<evidence type="ECO:0000256" key="1">
    <source>
        <dbReference type="ARBA" id="ARBA00004429"/>
    </source>
</evidence>
<organism evidence="15 16">
    <name type="scientific">[Pantoea] beijingensis</name>
    <dbReference type="NCBI Taxonomy" id="1324864"/>
    <lineage>
        <taxon>Bacteria</taxon>
        <taxon>Pseudomonadati</taxon>
        <taxon>Pseudomonadota</taxon>
        <taxon>Gammaproteobacteria</taxon>
        <taxon>Enterobacterales</taxon>
        <taxon>Erwiniaceae</taxon>
        <taxon>Erwinia</taxon>
    </lineage>
</organism>
<evidence type="ECO:0000256" key="9">
    <source>
        <dbReference type="ARBA" id="ARBA00023224"/>
    </source>
</evidence>
<evidence type="ECO:0000256" key="6">
    <source>
        <dbReference type="ARBA" id="ARBA00022692"/>
    </source>
</evidence>
<dbReference type="SMART" id="SM00304">
    <property type="entry name" value="HAMP"/>
    <property type="match status" value="1"/>
</dbReference>
<dbReference type="RefSeq" id="WP_235859143.1">
    <property type="nucleotide sequence ID" value="NZ_CP071409.1"/>
</dbReference>
<sequence>MSLLSALPLRVIRRPFSRLQLPAFLRSLRGSFLLFLLLFLLLQCTSIALLTRLVNHTHHNIAASFAMNERQSLLDKVRIALLTASDNSNRAGLFLMQDQQSGSVDSWKSLAASAQASLEEAQTLFSRWHPDEKSDLKQSVDLLFGGLREQLKSLNENQIDAFFMVPMQAYQQQFNDAYNRDIALTQQEGRKANMDMLASLLHSRNVSLGISCLLLTALLIGGFLLLRGVIVPLDTASRQLSRIATGDLSRPLIIGRMQASELKRLSQAIAGMQHGLQHIVGEINTISTTVMNNAAQIARQNGAVRQQNQKQTQQIGQISQRLNTIAGDVEKGTQFTRHATLQVQATDVMAQRCGTMVADVDARMREIVEASKEIAGIITLLEGLSLQTKLLALNAAIESAHAGIYGRSFSVVAREIGLLSQKSSHSTRDIDRLINSTHDHIDTGFTKVQALNSVFSEITLAVTSVVALLQEMQQNALAQSEQINSIAGDIRQLNQQIQHNETLTNSSLTAAETLVGDSQRLAQSVHLFSL</sequence>
<dbReference type="Proteomes" id="UP000288794">
    <property type="component" value="Unassembled WGS sequence"/>
</dbReference>
<evidence type="ECO:0000256" key="11">
    <source>
        <dbReference type="PROSITE-ProRule" id="PRU00284"/>
    </source>
</evidence>
<dbReference type="PANTHER" id="PTHR43531:SF14">
    <property type="entry name" value="METHYL-ACCEPTING CHEMOTAXIS PROTEIN I-RELATED"/>
    <property type="match status" value="1"/>
</dbReference>
<comment type="subcellular location">
    <subcellularLocation>
        <location evidence="1">Cell inner membrane</location>
        <topology evidence="1">Multi-pass membrane protein</topology>
    </subcellularLocation>
</comment>
<dbReference type="PROSITE" id="PS50885">
    <property type="entry name" value="HAMP"/>
    <property type="match status" value="1"/>
</dbReference>
<keyword evidence="2" id="KW-1003">Cell membrane</keyword>
<reference evidence="15 16" key="1">
    <citation type="submission" date="2014-04" db="EMBL/GenBank/DDBJ databases">
        <title>Draft genome sequence of Pantoea beijingensis strain LMG 27579, an emerging pathogen to Pleurotus eryngii with potential industrial application.</title>
        <authorList>
            <person name="Xu F."/>
            <person name="Liu Y."/>
            <person name="Wang S."/>
            <person name="Yin Y."/>
            <person name="Ma Y."/>
            <person name="Zhao S."/>
            <person name="Rong C."/>
        </authorList>
    </citation>
    <scope>NUCLEOTIDE SEQUENCE [LARGE SCALE GENOMIC DNA]</scope>
    <source>
        <strain evidence="15 16">LMG 27579</strain>
    </source>
</reference>
<dbReference type="CDD" id="cd19407">
    <property type="entry name" value="Tar_Tsr_sensor"/>
    <property type="match status" value="1"/>
</dbReference>
<keyword evidence="6 12" id="KW-0812">Transmembrane</keyword>
<feature type="transmembrane region" description="Helical" evidence="12">
    <location>
        <begin position="206"/>
        <end position="230"/>
    </location>
</feature>
<dbReference type="InterPro" id="IPR051310">
    <property type="entry name" value="MCP_chemotaxis"/>
</dbReference>
<keyword evidence="9 11" id="KW-0807">Transducer</keyword>
<name>A0A443IIV1_9GAMM</name>
<evidence type="ECO:0000313" key="16">
    <source>
        <dbReference type="Proteomes" id="UP000288794"/>
    </source>
</evidence>
<evidence type="ECO:0000256" key="7">
    <source>
        <dbReference type="ARBA" id="ARBA00022989"/>
    </source>
</evidence>
<comment type="caution">
    <text evidence="15">The sequence shown here is derived from an EMBL/GenBank/DDBJ whole genome shotgun (WGS) entry which is preliminary data.</text>
</comment>
<dbReference type="InterPro" id="IPR035440">
    <property type="entry name" value="4HB_MCP_dom_sf"/>
</dbReference>
<evidence type="ECO:0000259" key="13">
    <source>
        <dbReference type="PROSITE" id="PS50111"/>
    </source>
</evidence>
<evidence type="ECO:0000256" key="8">
    <source>
        <dbReference type="ARBA" id="ARBA00023136"/>
    </source>
</evidence>
<evidence type="ECO:0000256" key="2">
    <source>
        <dbReference type="ARBA" id="ARBA00022475"/>
    </source>
</evidence>
<proteinExistence type="inferred from homology"/>
<dbReference type="SUPFAM" id="SSF58104">
    <property type="entry name" value="Methyl-accepting chemotaxis protein (MCP) signaling domain"/>
    <property type="match status" value="1"/>
</dbReference>
<keyword evidence="4" id="KW-0145">Chemotaxis</keyword>
<dbReference type="Pfam" id="PF00015">
    <property type="entry name" value="MCPsignal"/>
    <property type="match status" value="1"/>
</dbReference>
<dbReference type="GO" id="GO:0007165">
    <property type="term" value="P:signal transduction"/>
    <property type="evidence" value="ECO:0007669"/>
    <property type="project" value="UniProtKB-KW"/>
</dbReference>
<evidence type="ECO:0000256" key="5">
    <source>
        <dbReference type="ARBA" id="ARBA00022519"/>
    </source>
</evidence>
<keyword evidence="8 12" id="KW-0472">Membrane</keyword>
<dbReference type="InterPro" id="IPR004090">
    <property type="entry name" value="Chemotax_Me-accpt_rcpt"/>
</dbReference>
<accession>A0A443IIV1</accession>
<dbReference type="GO" id="GO:0005886">
    <property type="term" value="C:plasma membrane"/>
    <property type="evidence" value="ECO:0007669"/>
    <property type="project" value="UniProtKB-SubCell"/>
</dbReference>